<name>A0A1A6H8Q7_NEOLE</name>
<dbReference type="GO" id="GO:0005524">
    <property type="term" value="F:ATP binding"/>
    <property type="evidence" value="ECO:0007669"/>
    <property type="project" value="UniProtKB-KW"/>
</dbReference>
<dbReference type="Gene3D" id="3.40.50.12550">
    <property type="entry name" value="Ubiquitin-activating enzyme E1, inactive adenylation domain, subdomain 2"/>
    <property type="match status" value="1"/>
</dbReference>
<evidence type="ECO:0000256" key="4">
    <source>
        <dbReference type="ARBA" id="ARBA00043952"/>
    </source>
</evidence>
<dbReference type="Proteomes" id="UP000092124">
    <property type="component" value="Unassembled WGS sequence"/>
</dbReference>
<dbReference type="PROSITE" id="PS00865">
    <property type="entry name" value="UBIQUITIN_ACTIVAT_2"/>
    <property type="match status" value="1"/>
</dbReference>
<feature type="domain" description="Ubiquitin-activating enzyme E1 four-helix bundle" evidence="7">
    <location>
        <begin position="26"/>
        <end position="82"/>
    </location>
</feature>
<dbReference type="PANTHER" id="PTHR10953:SF169">
    <property type="entry name" value="UBIQUITIN-LIKE MODIFIER-ACTIVATING ENZYME 1 Y"/>
    <property type="match status" value="1"/>
</dbReference>
<dbReference type="Pfam" id="PF16191">
    <property type="entry name" value="E1_4HB"/>
    <property type="match status" value="1"/>
</dbReference>
<feature type="non-terminal residue" evidence="8">
    <location>
        <position position="233"/>
    </location>
</feature>
<reference evidence="8 9" key="1">
    <citation type="submission" date="2016-06" db="EMBL/GenBank/DDBJ databases">
        <title>The Draft Genome Sequence and Annotation of the Desert Woodrat Neotoma lepida.</title>
        <authorList>
            <person name="Campbell M."/>
            <person name="Oakeson K.F."/>
            <person name="Yandell M."/>
            <person name="Halpert J.R."/>
            <person name="Dearing D."/>
        </authorList>
    </citation>
    <scope>NUCLEOTIDE SEQUENCE [LARGE SCALE GENOMIC DNA]</scope>
    <source>
        <strain evidence="8">417</strain>
        <tissue evidence="8">Liver</tissue>
    </source>
</reference>
<dbReference type="InterPro" id="IPR032420">
    <property type="entry name" value="E1_4HB"/>
</dbReference>
<evidence type="ECO:0000256" key="3">
    <source>
        <dbReference type="ARBA" id="ARBA00022840"/>
    </source>
</evidence>
<gene>
    <name evidence="8" type="ORF">A6R68_14494</name>
</gene>
<comment type="caution">
    <text evidence="8">The sequence shown here is derived from an EMBL/GenBank/DDBJ whole genome shotgun (WGS) entry which is preliminary data.</text>
</comment>
<dbReference type="GO" id="GO:0005634">
    <property type="term" value="C:nucleus"/>
    <property type="evidence" value="ECO:0007669"/>
    <property type="project" value="TreeGrafter"/>
</dbReference>
<dbReference type="GO" id="GO:0006511">
    <property type="term" value="P:ubiquitin-dependent protein catabolic process"/>
    <property type="evidence" value="ECO:0007669"/>
    <property type="project" value="TreeGrafter"/>
</dbReference>
<feature type="non-terminal residue" evidence="8">
    <location>
        <position position="1"/>
    </location>
</feature>
<proteinExistence type="predicted"/>
<dbReference type="STRING" id="56216.A0A1A6H8Q7"/>
<sequence>PYALSICDTSGFCDYICGGIVSQVKVPRKISFKPLLTSLAEPDFVVTDFAQCCHPAELHIGFQALHHFCSQHSSLPRPHNEACSGKFMPIKQWLYFDALECLPEHKVAFMEDKCLPKLKSETAADAVHDINPHIRVFSHQNRVGPETEHIYDDDFFENLDGVANALDSVDACLYMDCRCVYYSKPLLKSGTKGNVQVIVPFLTESYSSIQDPPEKSIPICTLKNFPNAIEHTL</sequence>
<evidence type="ECO:0000256" key="2">
    <source>
        <dbReference type="ARBA" id="ARBA00022786"/>
    </source>
</evidence>
<dbReference type="InterPro" id="IPR045886">
    <property type="entry name" value="ThiF/MoeB/HesA"/>
</dbReference>
<dbReference type="SUPFAM" id="SSF69572">
    <property type="entry name" value="Activating enzymes of the ubiquitin-like proteins"/>
    <property type="match status" value="2"/>
</dbReference>
<keyword evidence="2" id="KW-0833">Ubl conjugation pathway</keyword>
<dbReference type="OrthoDB" id="10252231at2759"/>
<protein>
    <submittedName>
        <fullName evidence="8">Uncharacterized protein</fullName>
    </submittedName>
</protein>
<accession>A0A1A6H8Q7</accession>
<keyword evidence="9" id="KW-1185">Reference proteome</keyword>
<comment type="pathway">
    <text evidence="4">Protein modification.</text>
</comment>
<dbReference type="Gene3D" id="3.40.50.720">
    <property type="entry name" value="NAD(P)-binding Rossmann-like Domain"/>
    <property type="match status" value="1"/>
</dbReference>
<feature type="active site" description="Glycyl thioester intermediate" evidence="5">
    <location>
        <position position="220"/>
    </location>
</feature>
<dbReference type="AlphaFoldDB" id="A0A1A6H8Q7"/>
<dbReference type="InterPro" id="IPR000594">
    <property type="entry name" value="ThiF_NAD_FAD-bd"/>
</dbReference>
<dbReference type="GO" id="GO:0004839">
    <property type="term" value="F:ubiquitin activating enzyme activity"/>
    <property type="evidence" value="ECO:0007669"/>
    <property type="project" value="TreeGrafter"/>
</dbReference>
<evidence type="ECO:0000256" key="1">
    <source>
        <dbReference type="ARBA" id="ARBA00022741"/>
    </source>
</evidence>
<dbReference type="PANTHER" id="PTHR10953">
    <property type="entry name" value="UBIQUITIN-ACTIVATING ENZYME E1"/>
    <property type="match status" value="1"/>
</dbReference>
<evidence type="ECO:0000313" key="9">
    <source>
        <dbReference type="Proteomes" id="UP000092124"/>
    </source>
</evidence>
<dbReference type="EMBL" id="LZPO01044209">
    <property type="protein sequence ID" value="OBS74968.1"/>
    <property type="molecule type" value="Genomic_DNA"/>
</dbReference>
<organism evidence="8 9">
    <name type="scientific">Neotoma lepida</name>
    <name type="common">Desert woodrat</name>
    <dbReference type="NCBI Taxonomy" id="56216"/>
    <lineage>
        <taxon>Eukaryota</taxon>
        <taxon>Metazoa</taxon>
        <taxon>Chordata</taxon>
        <taxon>Craniata</taxon>
        <taxon>Vertebrata</taxon>
        <taxon>Euteleostomi</taxon>
        <taxon>Mammalia</taxon>
        <taxon>Eutheria</taxon>
        <taxon>Euarchontoglires</taxon>
        <taxon>Glires</taxon>
        <taxon>Rodentia</taxon>
        <taxon>Myomorpha</taxon>
        <taxon>Muroidea</taxon>
        <taxon>Cricetidae</taxon>
        <taxon>Neotominae</taxon>
        <taxon>Neotoma</taxon>
    </lineage>
</organism>
<dbReference type="GO" id="GO:0006974">
    <property type="term" value="P:DNA damage response"/>
    <property type="evidence" value="ECO:0007669"/>
    <property type="project" value="TreeGrafter"/>
</dbReference>
<evidence type="ECO:0000256" key="5">
    <source>
        <dbReference type="PROSITE-ProRule" id="PRU10132"/>
    </source>
</evidence>
<dbReference type="InterPro" id="IPR035985">
    <property type="entry name" value="Ubiquitin-activating_enz"/>
</dbReference>
<dbReference type="Pfam" id="PF00899">
    <property type="entry name" value="ThiF"/>
    <property type="match status" value="1"/>
</dbReference>
<dbReference type="GO" id="GO:0005737">
    <property type="term" value="C:cytoplasm"/>
    <property type="evidence" value="ECO:0007669"/>
    <property type="project" value="TreeGrafter"/>
</dbReference>
<evidence type="ECO:0000259" key="6">
    <source>
        <dbReference type="Pfam" id="PF00899"/>
    </source>
</evidence>
<feature type="domain" description="THIF-type NAD/FAD binding fold" evidence="6">
    <location>
        <begin position="116"/>
        <end position="225"/>
    </location>
</feature>
<keyword evidence="3" id="KW-0067">ATP-binding</keyword>
<evidence type="ECO:0000259" key="7">
    <source>
        <dbReference type="Pfam" id="PF16191"/>
    </source>
</evidence>
<dbReference type="InterPro" id="IPR033127">
    <property type="entry name" value="UBQ-activ_enz_E1_Cys_AS"/>
</dbReference>
<keyword evidence="1" id="KW-0547">Nucleotide-binding</keyword>
<evidence type="ECO:0000313" key="8">
    <source>
        <dbReference type="EMBL" id="OBS74968.1"/>
    </source>
</evidence>